<dbReference type="InterPro" id="IPR036388">
    <property type="entry name" value="WH-like_DNA-bd_sf"/>
</dbReference>
<proteinExistence type="predicted"/>
<dbReference type="Pfam" id="PF01325">
    <property type="entry name" value="Fe_dep_repress"/>
    <property type="match status" value="1"/>
</dbReference>
<feature type="compositionally biased region" description="Basic residues" evidence="1">
    <location>
        <begin position="47"/>
        <end position="66"/>
    </location>
</feature>
<evidence type="ECO:0000313" key="4">
    <source>
        <dbReference type="Proteomes" id="UP001157125"/>
    </source>
</evidence>
<organism evidence="3 4">
    <name type="scientific">Demequina litorisediminis</name>
    <dbReference type="NCBI Taxonomy" id="1849022"/>
    <lineage>
        <taxon>Bacteria</taxon>
        <taxon>Bacillati</taxon>
        <taxon>Actinomycetota</taxon>
        <taxon>Actinomycetes</taxon>
        <taxon>Micrococcales</taxon>
        <taxon>Demequinaceae</taxon>
        <taxon>Demequina</taxon>
    </lineage>
</organism>
<comment type="caution">
    <text evidence="3">The sequence shown here is derived from an EMBL/GenBank/DDBJ whole genome shotgun (WGS) entry which is preliminary data.</text>
</comment>
<dbReference type="InterPro" id="IPR022687">
    <property type="entry name" value="HTH_DTXR"/>
</dbReference>
<evidence type="ECO:0000259" key="2">
    <source>
        <dbReference type="Pfam" id="PF01325"/>
    </source>
</evidence>
<evidence type="ECO:0000313" key="3">
    <source>
        <dbReference type="EMBL" id="GMA35449.1"/>
    </source>
</evidence>
<feature type="domain" description="HTH dtxR-type" evidence="2">
    <location>
        <begin position="6"/>
        <end position="47"/>
    </location>
</feature>
<dbReference type="Proteomes" id="UP001157125">
    <property type="component" value="Unassembled WGS sequence"/>
</dbReference>
<evidence type="ECO:0000256" key="1">
    <source>
        <dbReference type="SAM" id="MobiDB-lite"/>
    </source>
</evidence>
<gene>
    <name evidence="3" type="ORF">GCM10025876_16530</name>
</gene>
<name>A0ABQ6ICM1_9MICO</name>
<accession>A0ABQ6ICM1</accession>
<dbReference type="Gene3D" id="1.10.10.10">
    <property type="entry name" value="Winged helix-like DNA-binding domain superfamily/Winged helix DNA-binding domain"/>
    <property type="match status" value="1"/>
</dbReference>
<keyword evidence="4" id="KW-1185">Reference proteome</keyword>
<reference evidence="4" key="1">
    <citation type="journal article" date="2019" name="Int. J. Syst. Evol. Microbiol.">
        <title>The Global Catalogue of Microorganisms (GCM) 10K type strain sequencing project: providing services to taxonomists for standard genome sequencing and annotation.</title>
        <authorList>
            <consortium name="The Broad Institute Genomics Platform"/>
            <consortium name="The Broad Institute Genome Sequencing Center for Infectious Disease"/>
            <person name="Wu L."/>
            <person name="Ma J."/>
        </authorList>
    </citation>
    <scope>NUCLEOTIDE SEQUENCE [LARGE SCALE GENOMIC DNA]</scope>
    <source>
        <strain evidence="4">NBRC 112299</strain>
    </source>
</reference>
<dbReference type="SUPFAM" id="SSF46785">
    <property type="entry name" value="Winged helix' DNA-binding domain"/>
    <property type="match status" value="1"/>
</dbReference>
<sequence>MADANVTEDYLKAIYNATEWSDAAVTVTVLANRLSLSPSSVSELVRKAHPTRPRHPRAVRVRGTHR</sequence>
<protein>
    <recommendedName>
        <fullName evidence="2">HTH dtxR-type domain-containing protein</fullName>
    </recommendedName>
</protein>
<dbReference type="InterPro" id="IPR036390">
    <property type="entry name" value="WH_DNA-bd_sf"/>
</dbReference>
<feature type="region of interest" description="Disordered" evidence="1">
    <location>
        <begin position="45"/>
        <end position="66"/>
    </location>
</feature>
<dbReference type="RefSeq" id="WP_284327984.1">
    <property type="nucleotide sequence ID" value="NZ_BSUN01000001.1"/>
</dbReference>
<dbReference type="EMBL" id="BSUN01000001">
    <property type="protein sequence ID" value="GMA35449.1"/>
    <property type="molecule type" value="Genomic_DNA"/>
</dbReference>